<evidence type="ECO:0000313" key="10">
    <source>
        <dbReference type="EMBL" id="KAA1068399.1"/>
    </source>
</evidence>
<dbReference type="EMBL" id="VDEP01000505">
    <property type="protein sequence ID" value="KAA1068399.1"/>
    <property type="molecule type" value="Genomic_DNA"/>
</dbReference>
<keyword evidence="2 7" id="KW-0963">Cytoplasm</keyword>
<comment type="subunit">
    <text evidence="7">Homodimer. Forms a heterotrimer with a catalytic subunit PAN2 to form the poly(A)-nuclease (PAN) deadenylation complex. Interacts (via PAM-2 motif) with poly(A)-binding protein PAB1 (via PABC domain), conferring substrate specificity of the enzyme complex.</text>
</comment>
<protein>
    <recommendedName>
        <fullName evidence="7">PAN2-PAN3 deadenylation complex subunit PAN3</fullName>
    </recommendedName>
    <alternativeName>
        <fullName evidence="7">PAB1P-dependent poly(A)-specific ribonuclease</fullName>
    </alternativeName>
    <alternativeName>
        <fullName evidence="7">Poly(A)-nuclease deadenylation complex subunit 3</fullName>
        <shortName evidence="7">PAN deadenylation complex subunit 3</shortName>
    </alternativeName>
</protein>
<evidence type="ECO:0000313" key="11">
    <source>
        <dbReference type="Proteomes" id="UP000325313"/>
    </source>
</evidence>
<dbReference type="Gene3D" id="1.10.510.10">
    <property type="entry name" value="Transferase(Phosphotransferase) domain 1"/>
    <property type="match status" value="1"/>
</dbReference>
<feature type="binding site" evidence="7">
    <location>
        <begin position="507"/>
        <end position="508"/>
    </location>
    <ligand>
        <name>ATP</name>
        <dbReference type="ChEBI" id="CHEBI:30616"/>
    </ligand>
</feature>
<dbReference type="AlphaFoldDB" id="A0A5B0LWJ7"/>
<dbReference type="GO" id="GO:0005524">
    <property type="term" value="F:ATP binding"/>
    <property type="evidence" value="ECO:0007669"/>
    <property type="project" value="UniProtKB-UniRule"/>
</dbReference>
<dbReference type="FunFam" id="1.10.287.3700:FF:000001">
    <property type="entry name" value="PAN2-PAN3 deadenylation complex subunit PAN3"/>
    <property type="match status" value="1"/>
</dbReference>
<dbReference type="HAMAP" id="MF_03181">
    <property type="entry name" value="PAN3"/>
    <property type="match status" value="1"/>
</dbReference>
<dbReference type="GO" id="GO:0031251">
    <property type="term" value="C:PAN complex"/>
    <property type="evidence" value="ECO:0007669"/>
    <property type="project" value="UniProtKB-UniRule"/>
</dbReference>
<comment type="domain">
    <text evidence="7">The N-terminal zinc finger binds to poly(A) RNA.</text>
</comment>
<evidence type="ECO:0000256" key="6">
    <source>
        <dbReference type="ARBA" id="ARBA00023054"/>
    </source>
</evidence>
<evidence type="ECO:0000259" key="9">
    <source>
        <dbReference type="Pfam" id="PF18101"/>
    </source>
</evidence>
<evidence type="ECO:0000256" key="8">
    <source>
        <dbReference type="SAM" id="MobiDB-lite"/>
    </source>
</evidence>
<feature type="region of interest" description="Disordered" evidence="8">
    <location>
        <begin position="142"/>
        <end position="186"/>
    </location>
</feature>
<dbReference type="PANTHER" id="PTHR12272:SF11">
    <property type="entry name" value="PAN2-PAN3 DEADENYLATION COMPLEX SUBUNIT PAN3"/>
    <property type="match status" value="1"/>
</dbReference>
<feature type="compositionally biased region" description="Polar residues" evidence="8">
    <location>
        <begin position="52"/>
        <end position="72"/>
    </location>
</feature>
<evidence type="ECO:0000256" key="7">
    <source>
        <dbReference type="HAMAP-Rule" id="MF_03181"/>
    </source>
</evidence>
<feature type="compositionally biased region" description="Polar residues" evidence="8">
    <location>
        <begin position="447"/>
        <end position="458"/>
    </location>
</feature>
<feature type="compositionally biased region" description="Polar residues" evidence="8">
    <location>
        <begin position="30"/>
        <end position="44"/>
    </location>
</feature>
<dbReference type="Gene3D" id="1.10.287.3700">
    <property type="match status" value="1"/>
</dbReference>
<proteinExistence type="inferred from homology"/>
<keyword evidence="4 7" id="KW-0547">Nucleotide-binding</keyword>
<reference evidence="10 11" key="1">
    <citation type="submission" date="2019-05" db="EMBL/GenBank/DDBJ databases">
        <title>Emergence of the Ug99 lineage of the wheat stem rust pathogen through somatic hybridization.</title>
        <authorList>
            <person name="Li F."/>
            <person name="Upadhyaya N.M."/>
            <person name="Sperschneider J."/>
            <person name="Matny O."/>
            <person name="Nguyen-Phuc H."/>
            <person name="Mago R."/>
            <person name="Raley C."/>
            <person name="Miller M.E."/>
            <person name="Silverstein K.A.T."/>
            <person name="Henningsen E."/>
            <person name="Hirsch C.D."/>
            <person name="Visser B."/>
            <person name="Pretorius Z.A."/>
            <person name="Steffenson B.J."/>
            <person name="Schwessinger B."/>
            <person name="Dodds P.N."/>
            <person name="Figueroa M."/>
        </authorList>
    </citation>
    <scope>NUCLEOTIDE SEQUENCE [LARGE SCALE GENOMIC DNA]</scope>
    <source>
        <strain evidence="10 11">Ug99</strain>
    </source>
</reference>
<feature type="region of interest" description="Disordered" evidence="8">
    <location>
        <begin position="1"/>
        <end position="104"/>
    </location>
</feature>
<dbReference type="InterPro" id="IPR041332">
    <property type="entry name" value="Pan3_CK"/>
</dbReference>
<dbReference type="GO" id="GO:0000289">
    <property type="term" value="P:nuclear-transcribed mRNA poly(A) tail shortening"/>
    <property type="evidence" value="ECO:0007669"/>
    <property type="project" value="UniProtKB-UniRule"/>
</dbReference>
<dbReference type="InterPro" id="IPR011009">
    <property type="entry name" value="Kinase-like_dom_sf"/>
</dbReference>
<evidence type="ECO:0000256" key="2">
    <source>
        <dbReference type="ARBA" id="ARBA00022490"/>
    </source>
</evidence>
<feature type="compositionally biased region" description="Low complexity" evidence="8">
    <location>
        <begin position="73"/>
        <end position="82"/>
    </location>
</feature>
<comment type="caution">
    <text evidence="7">Lacks conserved residue(s) required for the propagation of feature annotation.</text>
</comment>
<dbReference type="SUPFAM" id="SSF56112">
    <property type="entry name" value="Protein kinase-like (PK-like)"/>
    <property type="match status" value="1"/>
</dbReference>
<feature type="region of interest" description="Knob domain" evidence="7">
    <location>
        <begin position="650"/>
        <end position="741"/>
    </location>
</feature>
<evidence type="ECO:0000256" key="5">
    <source>
        <dbReference type="ARBA" id="ARBA00022840"/>
    </source>
</evidence>
<evidence type="ECO:0000256" key="4">
    <source>
        <dbReference type="ARBA" id="ARBA00022741"/>
    </source>
</evidence>
<gene>
    <name evidence="10" type="primary">PAN3_2</name>
    <name evidence="7" type="synonym">PAN3</name>
    <name evidence="10" type="ORF">PGTUg99_014946</name>
</gene>
<sequence>MGTRSAAVQIRPPSSTTSATSSPRPVLASISHSAVPASNLQQKVSDADSQSHNESNGSSQFNHQTSPTISTGRKSSPSSPRKFSLPHPARPATATPIASSGASLTTNAPVFVPSGTLNPYHPPSGRTGQQVKLNKSAAEFAPSGLVPTSDSSTLYNHSNTSESAPSYSSSSSTSYPGEPTFHPHNPYAYDAERLLHSQATHHPITEAYMPHDGFMPHNRVSAPSLSNFQRPLNYHLYAPPLPHSSNQHPQQLALNKFFMPASIRETLQKKSAATLQGPTHEVARTPEDLGVYHSLVVLDSPHVTNSSTSSLHPTIAGGATNGSSTMNPAANAHRSPYSSRVLKNPCWIYKAFCSLDGKAYCLYRVEGVRLKQGQGEAAIGQVERWRKIRHPAIVNVREAFTTRAFGDHSILFAYDYHPLSQTLYDEHISAKKSSTRTFATDEVEHPSNLSNPTQSGSRYNRHRSANGHQSRIGLSEERIIWSYVIQIANAIKTVHSANLSVRTIDPTKIILTGTNRVRINACGILDVTEYSPNQSPEDLQVEDLRDLGCLICSLASSSICIKTDNNSLTKGVEYVKQFYSAELSEVVAYLLAPALDGHTISIEGLLRMLWSRSLDEMTKVFNHNDLLEESLSRELENGRLVRLMVKLGFINERPEFDHDPNWSETSERYLLKLFRDYVFHQVDSQAKPVTDLSHVLMCLNKLDTSSDEKLTLISRDDQTCAIVTYAEIRRIMDSAFRDLSR</sequence>
<feature type="compositionally biased region" description="Low complexity" evidence="8">
    <location>
        <begin position="12"/>
        <end position="23"/>
    </location>
</feature>
<dbReference type="GO" id="GO:0006397">
    <property type="term" value="P:mRNA processing"/>
    <property type="evidence" value="ECO:0007669"/>
    <property type="project" value="UniProtKB-KW"/>
</dbReference>
<dbReference type="GO" id="GO:0008143">
    <property type="term" value="F:poly(A) binding"/>
    <property type="evidence" value="ECO:0007669"/>
    <property type="project" value="TreeGrafter"/>
</dbReference>
<keyword evidence="5 7" id="KW-0067">ATP-binding</keyword>
<dbReference type="InterPro" id="IPR030844">
    <property type="entry name" value="PAN3"/>
</dbReference>
<dbReference type="Gene3D" id="1.20.5.5160">
    <property type="match status" value="1"/>
</dbReference>
<keyword evidence="3 7" id="KW-0507">mRNA processing</keyword>
<dbReference type="Pfam" id="PF18101">
    <property type="entry name" value="Pan3_CK"/>
    <property type="match status" value="1"/>
</dbReference>
<feature type="domain" description="Pan3 C-terminal knob" evidence="9">
    <location>
        <begin position="602"/>
        <end position="739"/>
    </location>
</feature>
<feature type="compositionally biased region" description="Polar residues" evidence="8">
    <location>
        <begin position="146"/>
        <end position="157"/>
    </location>
</feature>
<evidence type="ECO:0000256" key="1">
    <source>
        <dbReference type="ARBA" id="ARBA00004496"/>
    </source>
</evidence>
<comment type="domain">
    <text evidence="7">The pseudokinase domain, the coiled-coil (CC), and C-terminal knob domain (CK) form a structural unit (PKC) that forms an extensive high-affinity interaction surface for PAN2.</text>
</comment>
<name>A0A5B0LWJ7_PUCGR</name>
<dbReference type="FunFam" id="1.20.5.5160:FF:000002">
    <property type="entry name" value="PAN2-PAN3 deadenylation complex subunit PAN3"/>
    <property type="match status" value="1"/>
</dbReference>
<comment type="subcellular location">
    <subcellularLocation>
        <location evidence="1 7">Cytoplasm</location>
    </subcellularLocation>
</comment>
<comment type="caution">
    <text evidence="10">The sequence shown here is derived from an EMBL/GenBank/DDBJ whole genome shotgun (WGS) entry which is preliminary data.</text>
</comment>
<evidence type="ECO:0000256" key="3">
    <source>
        <dbReference type="ARBA" id="ARBA00022664"/>
    </source>
</evidence>
<comment type="similarity">
    <text evidence="7">Belongs to the protein kinase superfamily. PAN3 family.</text>
</comment>
<dbReference type="Proteomes" id="UP000325313">
    <property type="component" value="Unassembled WGS sequence"/>
</dbReference>
<feature type="region of interest" description="Disordered" evidence="8">
    <location>
        <begin position="437"/>
        <end position="470"/>
    </location>
</feature>
<feature type="compositionally biased region" description="Low complexity" evidence="8">
    <location>
        <begin position="158"/>
        <end position="176"/>
    </location>
</feature>
<accession>A0A5B0LWJ7</accession>
<dbReference type="GO" id="GO:0000932">
    <property type="term" value="C:P-body"/>
    <property type="evidence" value="ECO:0007669"/>
    <property type="project" value="TreeGrafter"/>
</dbReference>
<comment type="domain">
    <text evidence="7">Contains a pseudokinase domain. The protein kinase domain is predicted to be catalytically inactive because some of the residues important for catalytic activity are substituted and it lacks the equivalent of the binding site for a peptide substrate. However, it has retained an ATP-binding site and ATP-binding is required for mRNA degradation, stimulating the activity of the PAN2 nuclease in vitro. The nucleotide-binding site is juxtaposed to the RNase active site of PAN2 in the complex and may actually bind nucleosides of a poly(A) RNA rather than ATP, feeding the poly(A)-tail to the active site of the deadenylase and thus increasing the efficiency with which this distributive enzyme degrades oligo(A) RNAs.</text>
</comment>
<dbReference type="PANTHER" id="PTHR12272">
    <property type="entry name" value="DEADENYLATION COMPLEX SUBUNIT PAN3"/>
    <property type="match status" value="1"/>
</dbReference>
<feature type="coiled-coil region" evidence="7">
    <location>
        <begin position="611"/>
        <end position="649"/>
    </location>
</feature>
<feature type="binding site" evidence="7">
    <location>
        <begin position="415"/>
        <end position="422"/>
    </location>
    <ligand>
        <name>ATP</name>
        <dbReference type="ChEBI" id="CHEBI:30616"/>
    </ligand>
</feature>
<comment type="function">
    <text evidence="7">Regulatory subunit of the poly(A)-nuclease (PAN) deadenylation complex, one of two cytoplasmic mRNA deadenylases involved in mRNA turnover. PAN specifically shortens poly(A) tails of RNA and the activity is stimulated by poly(A)-binding protein PAB1. PAN deadenylation is followed by rapid degradation of the shortened mRNA tails by the CCR4-NOT complex. Deadenylated mRNAs are then degraded by two alternative mechanisms, namely exosome-mediated 3'-5' exonucleolytic degradation, or deadenlyation-dependent mRNA decaping and subsequent 5'-3' exonucleolytic degradation by XRN1. May also be involved in post-transcriptional maturation of mRNA poly(A) tails. PAN3 acts as a positive regulator for PAN activity, recruiting the catalytic subunit PAN2 to mRNA via its interaction with RNA and with PAB1.</text>
</comment>
<organism evidence="10 11">
    <name type="scientific">Puccinia graminis f. sp. tritici</name>
    <dbReference type="NCBI Taxonomy" id="56615"/>
    <lineage>
        <taxon>Eukaryota</taxon>
        <taxon>Fungi</taxon>
        <taxon>Dikarya</taxon>
        <taxon>Basidiomycota</taxon>
        <taxon>Pucciniomycotina</taxon>
        <taxon>Pucciniomycetes</taxon>
        <taxon>Pucciniales</taxon>
        <taxon>Pucciniaceae</taxon>
        <taxon>Puccinia</taxon>
    </lineage>
</organism>
<keyword evidence="6 7" id="KW-0175">Coiled coil</keyword>